<dbReference type="SUPFAM" id="SSF53067">
    <property type="entry name" value="Actin-like ATPase domain"/>
    <property type="match status" value="2"/>
</dbReference>
<keyword evidence="2" id="KW-0119">Carbohydrate metabolism</keyword>
<dbReference type="GO" id="GO:0042732">
    <property type="term" value="P:D-xylose metabolic process"/>
    <property type="evidence" value="ECO:0007669"/>
    <property type="project" value="UniProtKB-KW"/>
</dbReference>
<accession>A0A511DDZ3</accession>
<protein>
    <submittedName>
        <fullName evidence="7">Carbohydrate kinase</fullName>
    </submittedName>
</protein>
<dbReference type="InterPro" id="IPR000577">
    <property type="entry name" value="Carb_kinase_FGGY"/>
</dbReference>
<keyword evidence="2" id="KW-0859">Xylose metabolism</keyword>
<comment type="similarity">
    <text evidence="1">Belongs to the FGGY kinase family.</text>
</comment>
<reference evidence="7 8" key="1">
    <citation type="submission" date="2019-07" db="EMBL/GenBank/DDBJ databases">
        <title>Whole genome shotgun sequence of Pseudonocardia sulfidoxydans NBRC 16205.</title>
        <authorList>
            <person name="Hosoyama A."/>
            <person name="Uohara A."/>
            <person name="Ohji S."/>
            <person name="Ichikawa N."/>
        </authorList>
    </citation>
    <scope>NUCLEOTIDE SEQUENCE [LARGE SCALE GENOMIC DNA]</scope>
    <source>
        <strain evidence="7 8">NBRC 16205</strain>
    </source>
</reference>
<evidence type="ECO:0000313" key="8">
    <source>
        <dbReference type="Proteomes" id="UP000321685"/>
    </source>
</evidence>
<dbReference type="Pfam" id="PF00370">
    <property type="entry name" value="FGGY_N"/>
    <property type="match status" value="1"/>
</dbReference>
<evidence type="ECO:0000256" key="2">
    <source>
        <dbReference type="ARBA" id="ARBA00022629"/>
    </source>
</evidence>
<comment type="caution">
    <text evidence="7">The sequence shown here is derived from an EMBL/GenBank/DDBJ whole genome shotgun (WGS) entry which is preliminary data.</text>
</comment>
<dbReference type="PANTHER" id="PTHR43095:SF5">
    <property type="entry name" value="XYLULOSE KINASE"/>
    <property type="match status" value="1"/>
</dbReference>
<feature type="domain" description="Carbohydrate kinase FGGY C-terminal" evidence="6">
    <location>
        <begin position="320"/>
        <end position="423"/>
    </location>
</feature>
<evidence type="ECO:0000313" key="7">
    <source>
        <dbReference type="EMBL" id="GEL21924.1"/>
    </source>
</evidence>
<dbReference type="GO" id="GO:0016301">
    <property type="term" value="F:kinase activity"/>
    <property type="evidence" value="ECO:0007669"/>
    <property type="project" value="UniProtKB-KW"/>
</dbReference>
<evidence type="ECO:0000259" key="6">
    <source>
        <dbReference type="Pfam" id="PF02782"/>
    </source>
</evidence>
<organism evidence="7 8">
    <name type="scientific">Pseudonocardia sulfidoxydans NBRC 16205</name>
    <dbReference type="NCBI Taxonomy" id="1223511"/>
    <lineage>
        <taxon>Bacteria</taxon>
        <taxon>Bacillati</taxon>
        <taxon>Actinomycetota</taxon>
        <taxon>Actinomycetes</taxon>
        <taxon>Pseudonocardiales</taxon>
        <taxon>Pseudonocardiaceae</taxon>
        <taxon>Pseudonocardia</taxon>
    </lineage>
</organism>
<dbReference type="InterPro" id="IPR018484">
    <property type="entry name" value="FGGY_N"/>
</dbReference>
<keyword evidence="3" id="KW-0808">Transferase</keyword>
<dbReference type="CDD" id="cd07783">
    <property type="entry name" value="ASKHA_NBD_FGGY_SePSK_AtXK1-like"/>
    <property type="match status" value="1"/>
</dbReference>
<dbReference type="PIRSF" id="PIRSF000538">
    <property type="entry name" value="GlpK"/>
    <property type="match status" value="1"/>
</dbReference>
<proteinExistence type="inferred from homology"/>
<gene>
    <name evidence="7" type="ORF">PSU4_08780</name>
</gene>
<keyword evidence="4 7" id="KW-0418">Kinase</keyword>
<feature type="domain" description="Carbohydrate kinase FGGY N-terminal" evidence="5">
    <location>
        <begin position="1"/>
        <end position="238"/>
    </location>
</feature>
<dbReference type="Pfam" id="PF02782">
    <property type="entry name" value="FGGY_C"/>
    <property type="match status" value="1"/>
</dbReference>
<dbReference type="InterPro" id="IPR018485">
    <property type="entry name" value="FGGY_C"/>
</dbReference>
<dbReference type="Gene3D" id="3.30.420.40">
    <property type="match status" value="2"/>
</dbReference>
<dbReference type="Proteomes" id="UP000321685">
    <property type="component" value="Unassembled WGS sequence"/>
</dbReference>
<keyword evidence="8" id="KW-1185">Reference proteome</keyword>
<name>A0A511DDZ3_9PSEU</name>
<dbReference type="InterPro" id="IPR043129">
    <property type="entry name" value="ATPase_NBD"/>
</dbReference>
<evidence type="ECO:0000256" key="3">
    <source>
        <dbReference type="ARBA" id="ARBA00022679"/>
    </source>
</evidence>
<dbReference type="PANTHER" id="PTHR43095">
    <property type="entry name" value="SUGAR KINASE"/>
    <property type="match status" value="1"/>
</dbReference>
<dbReference type="InterPro" id="IPR050406">
    <property type="entry name" value="FGGY_Carb_Kinase"/>
</dbReference>
<evidence type="ECO:0000256" key="1">
    <source>
        <dbReference type="ARBA" id="ARBA00009156"/>
    </source>
</evidence>
<sequence length="466" mass="47271">MWLGIDLGTQGVRAVAVDAAGTVAGSGRAPLHHDRRDGPRHEQDADEWWTATCAAVGEAVSGLRGRAVAAVAVDSTSGTLVVQDRRGLPVGPAWMYDDTRAAARVPAVQDAGAAVWTALGYRMQAAWALPKLVELCATGAVAAGHTVVHQADHVVARLAGRPVATDTSHALKTGYDLLADRWPTGVLDRLGVDPDVLPDVVAPGTRIASVSAGAAAECAVPAGTPVVAGMTDGCAAQVATGALAPGRWCSALGTTLVLKGATPDLVRDPVGGVYCHRHPDGGWLPGGASNVGAGVLARDLPGVDPGALVAPAGVPAGATYPLVGRGERFPFTDPAFAGFDVGGPACPTAAETFARVAHGVAFVEKLAFETLAALGADVRGPVVATGGTSRNDWWTQLRADVLGRPVSVPEQAGSAFGAAVLAAAPPGALARTAASMVRLRATFDPRPGRADLADGYARLRAELFSL</sequence>
<evidence type="ECO:0000256" key="4">
    <source>
        <dbReference type="ARBA" id="ARBA00022777"/>
    </source>
</evidence>
<evidence type="ECO:0000259" key="5">
    <source>
        <dbReference type="Pfam" id="PF00370"/>
    </source>
</evidence>
<dbReference type="AlphaFoldDB" id="A0A511DDZ3"/>
<dbReference type="EMBL" id="BJVJ01000005">
    <property type="protein sequence ID" value="GEL21924.1"/>
    <property type="molecule type" value="Genomic_DNA"/>
</dbReference>